<dbReference type="OrthoDB" id="9806536at2"/>
<evidence type="ECO:0000256" key="1">
    <source>
        <dbReference type="ARBA" id="ARBA00023015"/>
    </source>
</evidence>
<comment type="catalytic activity">
    <reaction evidence="8">
        <text>siroheme + 2 H(+) = 12,18-didecarboxysiroheme + 2 CO2</text>
        <dbReference type="Rhea" id="RHEA:19093"/>
        <dbReference type="ChEBI" id="CHEBI:15378"/>
        <dbReference type="ChEBI" id="CHEBI:16526"/>
        <dbReference type="ChEBI" id="CHEBI:60052"/>
        <dbReference type="ChEBI" id="CHEBI:140497"/>
        <dbReference type="EC" id="4.1.1.111"/>
    </reaction>
</comment>
<name>A0A151B0I2_9FIRM</name>
<accession>A0A151B0I2</accession>
<comment type="pathway">
    <text evidence="5">Porphyrin-containing compound metabolism.</text>
</comment>
<evidence type="ECO:0000256" key="3">
    <source>
        <dbReference type="ARBA" id="ARBA00023163"/>
    </source>
</evidence>
<comment type="similarity">
    <text evidence="6">Belongs to the Ahb/Nir family.</text>
</comment>
<evidence type="ECO:0000256" key="4">
    <source>
        <dbReference type="ARBA" id="ARBA00023239"/>
    </source>
</evidence>
<dbReference type="InterPro" id="IPR050684">
    <property type="entry name" value="HTH-Siroheme_Decarb"/>
</dbReference>
<dbReference type="EMBL" id="LTBC01000002">
    <property type="protein sequence ID" value="KYH33147.1"/>
    <property type="molecule type" value="Genomic_DNA"/>
</dbReference>
<keyword evidence="4" id="KW-0456">Lyase</keyword>
<dbReference type="InterPro" id="IPR036390">
    <property type="entry name" value="WH_DNA-bd_sf"/>
</dbReference>
<dbReference type="AlphaFoldDB" id="A0A151B0I2"/>
<keyword evidence="2" id="KW-0238">DNA-binding</keyword>
<feature type="domain" description="HTH asnC-type" evidence="9">
    <location>
        <begin position="1"/>
        <end position="65"/>
    </location>
</feature>
<evidence type="ECO:0000256" key="8">
    <source>
        <dbReference type="ARBA" id="ARBA00048470"/>
    </source>
</evidence>
<dbReference type="InterPro" id="IPR053953">
    <property type="entry name" value="NirdL-like_HTH"/>
</dbReference>
<dbReference type="RefSeq" id="WP_062282108.1">
    <property type="nucleotide sequence ID" value="NZ_LTBC01000002.1"/>
</dbReference>
<organism evidence="10 11">
    <name type="scientific">Moorella mulderi DSM 14980</name>
    <dbReference type="NCBI Taxonomy" id="1122241"/>
    <lineage>
        <taxon>Bacteria</taxon>
        <taxon>Bacillati</taxon>
        <taxon>Bacillota</taxon>
        <taxon>Clostridia</taxon>
        <taxon>Neomoorellales</taxon>
        <taxon>Neomoorellaceae</taxon>
        <taxon>Neomoorella</taxon>
    </lineage>
</organism>
<evidence type="ECO:0000259" key="9">
    <source>
        <dbReference type="PROSITE" id="PS50956"/>
    </source>
</evidence>
<dbReference type="Pfam" id="PF17805">
    <property type="entry name" value="AsnC_trans_reg2"/>
    <property type="match status" value="1"/>
</dbReference>
<dbReference type="PROSITE" id="PS00519">
    <property type="entry name" value="HTH_ASNC_1"/>
    <property type="match status" value="1"/>
</dbReference>
<sequence length="152" mass="17320">MDSLDRRLLNMIQEDFPLTEEPYAEVGRRLGLTEKEVLERLAKLKEEGIIRRIGAVFDLRRLGYTSTLCAMKVPEGRLAEVAAVVNAFPGVTHNYLREDAYNMWFTLIGPCRRHLEKVMASIEARTGLPVLELPAESSYKIRVNFNLEEGNP</sequence>
<evidence type="ECO:0000256" key="2">
    <source>
        <dbReference type="ARBA" id="ARBA00023125"/>
    </source>
</evidence>
<dbReference type="InterPro" id="IPR019888">
    <property type="entry name" value="Tscrpt_reg_AsnC-like"/>
</dbReference>
<keyword evidence="11" id="KW-1185">Reference proteome</keyword>
<keyword evidence="3" id="KW-0804">Transcription</keyword>
<evidence type="ECO:0000313" key="11">
    <source>
        <dbReference type="Proteomes" id="UP000075670"/>
    </source>
</evidence>
<comment type="caution">
    <text evidence="10">The sequence shown here is derived from an EMBL/GenBank/DDBJ whole genome shotgun (WGS) entry which is preliminary data.</text>
</comment>
<dbReference type="PROSITE" id="PS50956">
    <property type="entry name" value="HTH_ASNC_2"/>
    <property type="match status" value="1"/>
</dbReference>
<dbReference type="Gene3D" id="3.30.70.3460">
    <property type="match status" value="1"/>
</dbReference>
<dbReference type="GO" id="GO:0043565">
    <property type="term" value="F:sequence-specific DNA binding"/>
    <property type="evidence" value="ECO:0007669"/>
    <property type="project" value="InterPro"/>
</dbReference>
<dbReference type="Gene3D" id="1.10.10.10">
    <property type="entry name" value="Winged helix-like DNA-binding domain superfamily/Winged helix DNA-binding domain"/>
    <property type="match status" value="1"/>
</dbReference>
<evidence type="ECO:0000313" key="10">
    <source>
        <dbReference type="EMBL" id="KYH33147.1"/>
    </source>
</evidence>
<dbReference type="SMART" id="SM00344">
    <property type="entry name" value="HTH_ASNC"/>
    <property type="match status" value="1"/>
</dbReference>
<protein>
    <recommendedName>
        <fullName evidence="7">siroheme decarboxylase</fullName>
        <ecNumber evidence="7">4.1.1.111</ecNumber>
    </recommendedName>
</protein>
<dbReference type="InterPro" id="IPR040523">
    <property type="entry name" value="AsnC_trans_reg2"/>
</dbReference>
<dbReference type="Pfam" id="PF22451">
    <property type="entry name" value="NirdL-like_HTH"/>
    <property type="match status" value="1"/>
</dbReference>
<keyword evidence="1" id="KW-0805">Transcription regulation</keyword>
<dbReference type="InterPro" id="IPR000485">
    <property type="entry name" value="AsnC-type_HTH_dom"/>
</dbReference>
<gene>
    <name evidence="10" type="ORF">MOMUL_09260</name>
</gene>
<dbReference type="GO" id="GO:0016829">
    <property type="term" value="F:lyase activity"/>
    <property type="evidence" value="ECO:0007669"/>
    <property type="project" value="UniProtKB-KW"/>
</dbReference>
<dbReference type="InterPro" id="IPR019885">
    <property type="entry name" value="Tscrpt_reg_HTH_AsnC-type_CS"/>
</dbReference>
<dbReference type="Proteomes" id="UP000075670">
    <property type="component" value="Unassembled WGS sequence"/>
</dbReference>
<evidence type="ECO:0000256" key="5">
    <source>
        <dbReference type="ARBA" id="ARBA00023444"/>
    </source>
</evidence>
<dbReference type="PATRIC" id="fig|1122241.3.peg.975"/>
<reference evidence="10 11" key="1">
    <citation type="submission" date="2016-02" db="EMBL/GenBank/DDBJ databases">
        <title>Genome sequence of Moorella mulderi DSM 14980.</title>
        <authorList>
            <person name="Poehlein A."/>
            <person name="Daniel R."/>
        </authorList>
    </citation>
    <scope>NUCLEOTIDE SEQUENCE [LARGE SCALE GENOMIC DNA]</scope>
    <source>
        <strain evidence="10 11">DSM 14980</strain>
    </source>
</reference>
<proteinExistence type="inferred from homology"/>
<evidence type="ECO:0000256" key="7">
    <source>
        <dbReference type="ARBA" id="ARBA00023471"/>
    </source>
</evidence>
<dbReference type="PANTHER" id="PTHR43413:SF1">
    <property type="entry name" value="SIROHEME DECARBOXYLASE NIRL SUBUNIT"/>
    <property type="match status" value="1"/>
</dbReference>
<evidence type="ECO:0000256" key="6">
    <source>
        <dbReference type="ARBA" id="ARBA00023457"/>
    </source>
</evidence>
<dbReference type="SUPFAM" id="SSF46785">
    <property type="entry name" value="Winged helix' DNA-binding domain"/>
    <property type="match status" value="1"/>
</dbReference>
<dbReference type="PANTHER" id="PTHR43413">
    <property type="entry name" value="TRANSCRIPTIONAL REGULATOR, ASNC FAMILY"/>
    <property type="match status" value="1"/>
</dbReference>
<dbReference type="EC" id="4.1.1.111" evidence="7"/>
<dbReference type="InterPro" id="IPR036388">
    <property type="entry name" value="WH-like_DNA-bd_sf"/>
</dbReference>